<evidence type="ECO:0000259" key="1">
    <source>
        <dbReference type="Pfam" id="PF14129"/>
    </source>
</evidence>
<comment type="caution">
    <text evidence="2">The sequence shown here is derived from an EMBL/GenBank/DDBJ whole genome shotgun (WGS) entry which is preliminary data.</text>
</comment>
<dbReference type="InterPro" id="IPR025381">
    <property type="entry name" value="DUF4296"/>
</dbReference>
<keyword evidence="3" id="KW-1185">Reference proteome</keyword>
<proteinExistence type="predicted"/>
<feature type="domain" description="DUF4296" evidence="1">
    <location>
        <begin position="24"/>
        <end position="110"/>
    </location>
</feature>
<dbReference type="Pfam" id="PF14129">
    <property type="entry name" value="DUF4296"/>
    <property type="match status" value="1"/>
</dbReference>
<evidence type="ECO:0000313" key="2">
    <source>
        <dbReference type="EMBL" id="MDJ1503873.1"/>
    </source>
</evidence>
<gene>
    <name evidence="2" type="ORF">QNI22_24635</name>
</gene>
<dbReference type="RefSeq" id="WP_314514566.1">
    <property type="nucleotide sequence ID" value="NZ_JASJOU010000009.1"/>
</dbReference>
<evidence type="ECO:0000313" key="3">
    <source>
        <dbReference type="Proteomes" id="UP001232063"/>
    </source>
</evidence>
<dbReference type="AlphaFoldDB" id="A0AAE3RAQ2"/>
<accession>A0AAE3RAQ2</accession>
<dbReference type="Proteomes" id="UP001232063">
    <property type="component" value="Unassembled WGS sequence"/>
</dbReference>
<protein>
    <submittedName>
        <fullName evidence="2">DUF4296 domain-containing protein</fullName>
    </submittedName>
</protein>
<sequence length="134" mass="15537">MKYKKIVVGITFLLSACVTDPKPPAGALSKEQMVAILVEVHIAEAKAQQAGFRTSDSTQFYYKYLEKKILKDFKTDSTQYHDSYRFYVQHIKLMNEIYTAVVDTLTARQSEGRMPEKINLDSVRTKKKLRKYFN</sequence>
<name>A0AAE3RAQ2_9BACT</name>
<organism evidence="2 3">
    <name type="scientific">Xanthocytophaga agilis</name>
    <dbReference type="NCBI Taxonomy" id="3048010"/>
    <lineage>
        <taxon>Bacteria</taxon>
        <taxon>Pseudomonadati</taxon>
        <taxon>Bacteroidota</taxon>
        <taxon>Cytophagia</taxon>
        <taxon>Cytophagales</taxon>
        <taxon>Rhodocytophagaceae</taxon>
        <taxon>Xanthocytophaga</taxon>
    </lineage>
</organism>
<reference evidence="2" key="1">
    <citation type="submission" date="2023-05" db="EMBL/GenBank/DDBJ databases">
        <authorList>
            <person name="Zhang X."/>
        </authorList>
    </citation>
    <scope>NUCLEOTIDE SEQUENCE</scope>
    <source>
        <strain evidence="2">BD1B2-1</strain>
    </source>
</reference>
<dbReference type="PROSITE" id="PS51257">
    <property type="entry name" value="PROKAR_LIPOPROTEIN"/>
    <property type="match status" value="1"/>
</dbReference>
<dbReference type="EMBL" id="JASJOU010000009">
    <property type="protein sequence ID" value="MDJ1503873.1"/>
    <property type="molecule type" value="Genomic_DNA"/>
</dbReference>